<evidence type="ECO:0000313" key="2">
    <source>
        <dbReference type="Proteomes" id="UP000447434"/>
    </source>
</evidence>
<dbReference type="OrthoDB" id="1694576at2759"/>
<accession>A0A6A4NXY0</accession>
<gene>
    <name evidence="1" type="ORF">Lalb_Chr19g0132261</name>
</gene>
<evidence type="ECO:0000313" key="1">
    <source>
        <dbReference type="EMBL" id="KAE9592724.1"/>
    </source>
</evidence>
<organism evidence="1 2">
    <name type="scientific">Lupinus albus</name>
    <name type="common">White lupine</name>
    <name type="synonym">Lupinus termis</name>
    <dbReference type="NCBI Taxonomy" id="3870"/>
    <lineage>
        <taxon>Eukaryota</taxon>
        <taxon>Viridiplantae</taxon>
        <taxon>Streptophyta</taxon>
        <taxon>Embryophyta</taxon>
        <taxon>Tracheophyta</taxon>
        <taxon>Spermatophyta</taxon>
        <taxon>Magnoliopsida</taxon>
        <taxon>eudicotyledons</taxon>
        <taxon>Gunneridae</taxon>
        <taxon>Pentapetalae</taxon>
        <taxon>rosids</taxon>
        <taxon>fabids</taxon>
        <taxon>Fabales</taxon>
        <taxon>Fabaceae</taxon>
        <taxon>Papilionoideae</taxon>
        <taxon>50 kb inversion clade</taxon>
        <taxon>genistoids sensu lato</taxon>
        <taxon>core genistoids</taxon>
        <taxon>Genisteae</taxon>
        <taxon>Lupinus</taxon>
    </lineage>
</organism>
<dbReference type="Proteomes" id="UP000447434">
    <property type="component" value="Chromosome 19"/>
</dbReference>
<reference evidence="2" key="1">
    <citation type="journal article" date="2020" name="Nat. Commun.">
        <title>Genome sequence of the cluster root forming white lupin.</title>
        <authorList>
            <person name="Hufnagel B."/>
            <person name="Marques A."/>
            <person name="Soriano A."/>
            <person name="Marques L."/>
            <person name="Divol F."/>
            <person name="Doumas P."/>
            <person name="Sallet E."/>
            <person name="Mancinotti D."/>
            <person name="Carrere S."/>
            <person name="Marande W."/>
            <person name="Arribat S."/>
            <person name="Keller J."/>
            <person name="Huneau C."/>
            <person name="Blein T."/>
            <person name="Aime D."/>
            <person name="Laguerre M."/>
            <person name="Taylor J."/>
            <person name="Schubert V."/>
            <person name="Nelson M."/>
            <person name="Geu-Flores F."/>
            <person name="Crespi M."/>
            <person name="Gallardo-Guerrero K."/>
            <person name="Delaux P.-M."/>
            <person name="Salse J."/>
            <person name="Berges H."/>
            <person name="Guyot R."/>
            <person name="Gouzy J."/>
            <person name="Peret B."/>
        </authorList>
    </citation>
    <scope>NUCLEOTIDE SEQUENCE [LARGE SCALE GENOMIC DNA]</scope>
    <source>
        <strain evidence="2">cv. Amiga</strain>
    </source>
</reference>
<keyword evidence="2" id="KW-1185">Reference proteome</keyword>
<protein>
    <submittedName>
        <fullName evidence="1">Uncharacterized protein</fullName>
    </submittedName>
</protein>
<sequence>MFLFIMNTYILGWKSFYFYAECISSGEGISLIGASHIIIFDVRRPFILARLKKESVYRLIAVDSPEEEDHNTW</sequence>
<name>A0A6A4NXY0_LUPAL</name>
<comment type="caution">
    <text evidence="1">The sequence shown here is derived from an EMBL/GenBank/DDBJ whole genome shotgun (WGS) entry which is preliminary data.</text>
</comment>
<dbReference type="AlphaFoldDB" id="A0A6A4NXY0"/>
<proteinExistence type="predicted"/>
<dbReference type="EMBL" id="WOCE01000019">
    <property type="protein sequence ID" value="KAE9592724.1"/>
    <property type="molecule type" value="Genomic_DNA"/>
</dbReference>